<sequence>MKAGGDILERSIEELDDIVRYLENNGVRRDWMGNVMSRCPQLLSYSIEEVKTRVGFYLDMGMNEKDFGTMVFDYPKALGYFTLEEMNEKVSYLKEFGLNNEDVGRLLAFKPQLMGCSIEERWKPFVKYLYYLGVCREGMRRMLIIKPMVFCVDLEKTIVPKVRFFQDIGIRDDAIGNMLVKFPPLLTYSLYKKIRPVVIFLITKAGVSRKDIAKVIALGPELLGCSIVHKLEVNVKYFLSLGIPLQILGEMIADFPMLLRYNIDVLRPKYRYLRRTMVRPLKDLIEFPRFFSYSLDDRIIPRHKALVENRVNFKLRYMLAISDEEFARRVEAAVERRSRFESGLMSSTLSDSQTTNDSLENRTLVDFCGREVAFSECQTSENQVSSSKNEDAQSFSSE</sequence>
<dbReference type="PANTHER" id="PTHR13068:SF98">
    <property type="entry name" value="TRANSCRIPTION TERMINATION FACTOR MTERF2, CHLOROPLASTIC"/>
    <property type="match status" value="1"/>
</dbReference>
<protein>
    <submittedName>
        <fullName evidence="5">Transcription termination factor MTERF2, chloroplastic</fullName>
    </submittedName>
</protein>
<organism evidence="5 6">
    <name type="scientific">Vitis vinifera</name>
    <name type="common">Grape</name>
    <dbReference type="NCBI Taxonomy" id="29760"/>
    <lineage>
        <taxon>Eukaryota</taxon>
        <taxon>Viridiplantae</taxon>
        <taxon>Streptophyta</taxon>
        <taxon>Embryophyta</taxon>
        <taxon>Tracheophyta</taxon>
        <taxon>Spermatophyta</taxon>
        <taxon>Magnoliopsida</taxon>
        <taxon>eudicotyledons</taxon>
        <taxon>Gunneridae</taxon>
        <taxon>Pentapetalae</taxon>
        <taxon>rosids</taxon>
        <taxon>Vitales</taxon>
        <taxon>Vitaceae</taxon>
        <taxon>Viteae</taxon>
        <taxon>Vitis</taxon>
    </lineage>
</organism>
<dbReference type="Gene3D" id="1.25.70.10">
    <property type="entry name" value="Transcription termination factor 3, mitochondrial"/>
    <property type="match status" value="1"/>
</dbReference>
<keyword evidence="2" id="KW-0806">Transcription termination</keyword>
<keyword evidence="2" id="KW-0804">Transcription</keyword>
<feature type="region of interest" description="Disordered" evidence="4">
    <location>
        <begin position="379"/>
        <end position="398"/>
    </location>
</feature>
<accession>A0A438JTD5</accession>
<proteinExistence type="inferred from homology"/>
<comment type="caution">
    <text evidence="5">The sequence shown here is derived from an EMBL/GenBank/DDBJ whole genome shotgun (WGS) entry which is preliminary data.</text>
</comment>
<dbReference type="Proteomes" id="UP000288805">
    <property type="component" value="Unassembled WGS sequence"/>
</dbReference>
<dbReference type="SMART" id="SM00733">
    <property type="entry name" value="Mterf"/>
    <property type="match status" value="8"/>
</dbReference>
<dbReference type="PANTHER" id="PTHR13068">
    <property type="entry name" value="CGI-12 PROTEIN-RELATED"/>
    <property type="match status" value="1"/>
</dbReference>
<name>A0A438JTD5_VITVI</name>
<dbReference type="AlphaFoldDB" id="A0A438JTD5"/>
<keyword evidence="2" id="KW-0805">Transcription regulation</keyword>
<evidence type="ECO:0000313" key="5">
    <source>
        <dbReference type="EMBL" id="RVX12217.1"/>
    </source>
</evidence>
<dbReference type="InterPro" id="IPR003690">
    <property type="entry name" value="MTERF"/>
</dbReference>
<dbReference type="FunFam" id="1.25.70.10:FF:000009">
    <property type="entry name" value="BnaA09g42960D protein"/>
    <property type="match status" value="1"/>
</dbReference>
<dbReference type="OrthoDB" id="637682at2759"/>
<dbReference type="InterPro" id="IPR038538">
    <property type="entry name" value="MTERF_sf"/>
</dbReference>
<keyword evidence="3" id="KW-0809">Transit peptide</keyword>
<reference evidence="5 6" key="1">
    <citation type="journal article" date="2018" name="PLoS Genet.">
        <title>Population sequencing reveals clonal diversity and ancestral inbreeding in the grapevine cultivar Chardonnay.</title>
        <authorList>
            <person name="Roach M.J."/>
            <person name="Johnson D.L."/>
            <person name="Bohlmann J."/>
            <person name="van Vuuren H.J."/>
            <person name="Jones S.J."/>
            <person name="Pretorius I.S."/>
            <person name="Schmidt S.A."/>
            <person name="Borneman A.R."/>
        </authorList>
    </citation>
    <scope>NUCLEOTIDE SEQUENCE [LARGE SCALE GENOMIC DNA]</scope>
    <source>
        <strain evidence="6">cv. Chardonnay</strain>
        <tissue evidence="5">Leaf</tissue>
    </source>
</reference>
<evidence type="ECO:0000256" key="1">
    <source>
        <dbReference type="ARBA" id="ARBA00007692"/>
    </source>
</evidence>
<evidence type="ECO:0000256" key="3">
    <source>
        <dbReference type="ARBA" id="ARBA00022946"/>
    </source>
</evidence>
<dbReference type="GO" id="GO:0003676">
    <property type="term" value="F:nucleic acid binding"/>
    <property type="evidence" value="ECO:0007669"/>
    <property type="project" value="InterPro"/>
</dbReference>
<gene>
    <name evidence="5" type="primary">MTERF2_0</name>
    <name evidence="5" type="ORF">CK203_010655</name>
</gene>
<evidence type="ECO:0000256" key="2">
    <source>
        <dbReference type="ARBA" id="ARBA00022472"/>
    </source>
</evidence>
<dbReference type="GO" id="GO:0006353">
    <property type="term" value="P:DNA-templated transcription termination"/>
    <property type="evidence" value="ECO:0007669"/>
    <property type="project" value="UniProtKB-KW"/>
</dbReference>
<dbReference type="EMBL" id="QGNW01000028">
    <property type="protein sequence ID" value="RVX12217.1"/>
    <property type="molecule type" value="Genomic_DNA"/>
</dbReference>
<comment type="similarity">
    <text evidence="1">Belongs to the mTERF family.</text>
</comment>
<evidence type="ECO:0000313" key="6">
    <source>
        <dbReference type="Proteomes" id="UP000288805"/>
    </source>
</evidence>
<evidence type="ECO:0000256" key="4">
    <source>
        <dbReference type="SAM" id="MobiDB-lite"/>
    </source>
</evidence>
<dbReference type="Pfam" id="PF02536">
    <property type="entry name" value="mTERF"/>
    <property type="match status" value="1"/>
</dbReference>